<keyword evidence="2" id="KW-0479">Metal-binding</keyword>
<comment type="caution">
    <text evidence="8">The sequence shown here is derived from an EMBL/GenBank/DDBJ whole genome shotgun (WGS) entry which is preliminary data.</text>
</comment>
<feature type="region of interest" description="Disordered" evidence="6">
    <location>
        <begin position="1"/>
        <end position="37"/>
    </location>
</feature>
<sequence>MVIMSDKNSQDIEVIQPKNSKNTQNQPQPNPNTGGGKVQRSWVWVYFKVANSEQVQCQVASKKSGGENCNKLLKVDDTGSTKSMIAHLRKIHGLLPPETEKTNQLLLPNLLKRQRVEQRPMLNVDLLKQAIAYLIAEADLPYAIVERKSFKWLLELLNPATVNMEFGRKAIATEVDLLYLAHKKQLQKLLKGMKYLSYTLDAWTSPNSKAFMAITVHGITSDWKMLDMLVGMPAVQGRHTGHNFGDLFVDTLDNMEIADALFCITADNASNNGTLASRVEFRLDGIFDANTRLLGCMAHVINLAAHDGLKVFGALSQDAEKEVTLRNMDFDTILDRPDGIDVNLQTVVSRIHGLATFVRHSPQRREGFEAVIQLVNSQGTSNPPIKEDLILKRDVRTRWNSTYIMLKRALKLRSVCSTYCASSGEITRFLEPLNDVTKLLCRSKYPTLTVSIPIYISLIKSIYGVRAMYDASQLIPAADEMVKKLSKYLSLALEKPAPICAMILDPRIKLSYFEKNRSFFAKHNISKITLEDAFEMFKEEATDFDRSPSKIAAKLAASKPTSSRQTQTQKRTVKKKTKTNRISALEADIFGEASVANDLTAEINQYISEVNERHDCDILNYWAHHTKIYPSLSLMARCYLGIPATSAPSERVFSRSKTIIGSQRHSLSSSSIEHLLCVKEWYQNSDEMMDSASVEKPEPHPKSKYDSDDESDTDTEDEEQDEENENNDE</sequence>
<gene>
    <name evidence="8" type="ORF">PSTT_13053</name>
</gene>
<accession>A0A2S4UTE6</accession>
<dbReference type="GO" id="GO:0046983">
    <property type="term" value="F:protein dimerization activity"/>
    <property type="evidence" value="ECO:0007669"/>
    <property type="project" value="InterPro"/>
</dbReference>
<dbReference type="InterPro" id="IPR012337">
    <property type="entry name" value="RNaseH-like_sf"/>
</dbReference>
<evidence type="ECO:0000256" key="6">
    <source>
        <dbReference type="SAM" id="MobiDB-lite"/>
    </source>
</evidence>
<evidence type="ECO:0000313" key="9">
    <source>
        <dbReference type="Proteomes" id="UP000239156"/>
    </source>
</evidence>
<feature type="region of interest" description="Disordered" evidence="6">
    <location>
        <begin position="688"/>
        <end position="729"/>
    </location>
</feature>
<feature type="compositionally biased region" description="Low complexity" evidence="6">
    <location>
        <begin position="558"/>
        <end position="570"/>
    </location>
</feature>
<feature type="compositionally biased region" description="Low complexity" evidence="6">
    <location>
        <begin position="16"/>
        <end position="27"/>
    </location>
</feature>
<dbReference type="InterPro" id="IPR052035">
    <property type="entry name" value="ZnF_BED_domain_contain"/>
</dbReference>
<dbReference type="Pfam" id="PF05699">
    <property type="entry name" value="Dimer_Tnp_hAT"/>
    <property type="match status" value="1"/>
</dbReference>
<protein>
    <recommendedName>
        <fullName evidence="7">HAT C-terminal dimerisation domain-containing protein</fullName>
    </recommendedName>
</protein>
<evidence type="ECO:0000256" key="4">
    <source>
        <dbReference type="ARBA" id="ARBA00022833"/>
    </source>
</evidence>
<comment type="subcellular location">
    <subcellularLocation>
        <location evidence="1">Nucleus</location>
    </subcellularLocation>
</comment>
<name>A0A2S4UTE6_9BASI</name>
<evidence type="ECO:0000256" key="1">
    <source>
        <dbReference type="ARBA" id="ARBA00004123"/>
    </source>
</evidence>
<dbReference type="GO" id="GO:0005634">
    <property type="term" value="C:nucleus"/>
    <property type="evidence" value="ECO:0007669"/>
    <property type="project" value="UniProtKB-SubCell"/>
</dbReference>
<dbReference type="InterPro" id="IPR008906">
    <property type="entry name" value="HATC_C_dom"/>
</dbReference>
<dbReference type="EMBL" id="PKSL01000176">
    <property type="protein sequence ID" value="POW00566.1"/>
    <property type="molecule type" value="Genomic_DNA"/>
</dbReference>
<feature type="compositionally biased region" description="Basic and acidic residues" evidence="6">
    <location>
        <begin position="693"/>
        <end position="706"/>
    </location>
</feature>
<feature type="compositionally biased region" description="Acidic residues" evidence="6">
    <location>
        <begin position="707"/>
        <end position="729"/>
    </location>
</feature>
<keyword evidence="3" id="KW-0863">Zinc-finger</keyword>
<evidence type="ECO:0000313" key="8">
    <source>
        <dbReference type="EMBL" id="POW00566.1"/>
    </source>
</evidence>
<dbReference type="Proteomes" id="UP000239156">
    <property type="component" value="Unassembled WGS sequence"/>
</dbReference>
<evidence type="ECO:0000256" key="3">
    <source>
        <dbReference type="ARBA" id="ARBA00022771"/>
    </source>
</evidence>
<feature type="region of interest" description="Disordered" evidence="6">
    <location>
        <begin position="555"/>
        <end position="578"/>
    </location>
</feature>
<organism evidence="8 9">
    <name type="scientific">Puccinia striiformis</name>
    <dbReference type="NCBI Taxonomy" id="27350"/>
    <lineage>
        <taxon>Eukaryota</taxon>
        <taxon>Fungi</taxon>
        <taxon>Dikarya</taxon>
        <taxon>Basidiomycota</taxon>
        <taxon>Pucciniomycotina</taxon>
        <taxon>Pucciniomycetes</taxon>
        <taxon>Pucciniales</taxon>
        <taxon>Pucciniaceae</taxon>
        <taxon>Puccinia</taxon>
    </lineage>
</organism>
<dbReference type="SUPFAM" id="SSF53098">
    <property type="entry name" value="Ribonuclease H-like"/>
    <property type="match status" value="1"/>
</dbReference>
<keyword evidence="4" id="KW-0862">Zinc</keyword>
<proteinExistence type="predicted"/>
<dbReference type="AlphaFoldDB" id="A0A2S4UTE6"/>
<reference evidence="8" key="1">
    <citation type="submission" date="2017-12" db="EMBL/GenBank/DDBJ databases">
        <title>Gene loss provides genomic basis for host adaptation in cereal stripe rust fungi.</title>
        <authorList>
            <person name="Xia C."/>
        </authorList>
    </citation>
    <scope>NUCLEOTIDE SEQUENCE [LARGE SCALE GENOMIC DNA]</scope>
    <source>
        <strain evidence="8">93-210</strain>
    </source>
</reference>
<dbReference type="VEuPathDB" id="FungiDB:PSHT_07630"/>
<feature type="domain" description="HAT C-terminal dimerisation" evidence="7">
    <location>
        <begin position="602"/>
        <end position="682"/>
    </location>
</feature>
<dbReference type="PANTHER" id="PTHR46481">
    <property type="entry name" value="ZINC FINGER BED DOMAIN-CONTAINING PROTEIN 4"/>
    <property type="match status" value="1"/>
</dbReference>
<keyword evidence="5" id="KW-0539">Nucleus</keyword>
<dbReference type="VEuPathDB" id="FungiDB:PSTT_13053"/>
<keyword evidence="9" id="KW-1185">Reference proteome</keyword>
<evidence type="ECO:0000256" key="2">
    <source>
        <dbReference type="ARBA" id="ARBA00022723"/>
    </source>
</evidence>
<evidence type="ECO:0000259" key="7">
    <source>
        <dbReference type="Pfam" id="PF05699"/>
    </source>
</evidence>
<dbReference type="GO" id="GO:0008270">
    <property type="term" value="F:zinc ion binding"/>
    <property type="evidence" value="ECO:0007669"/>
    <property type="project" value="UniProtKB-KW"/>
</dbReference>
<evidence type="ECO:0000256" key="5">
    <source>
        <dbReference type="ARBA" id="ARBA00023242"/>
    </source>
</evidence>
<dbReference type="PANTHER" id="PTHR46481:SF10">
    <property type="entry name" value="ZINC FINGER BED DOMAIN-CONTAINING PROTEIN 39"/>
    <property type="match status" value="1"/>
</dbReference>